<evidence type="ECO:0000313" key="2">
    <source>
        <dbReference type="Proteomes" id="UP000198596"/>
    </source>
</evidence>
<sequence>MNLLNINKRLSQNSNETKTLISTKKPIVIDRYNGLIICNNYDTITIIQRYDFQSCNP</sequence>
<protein>
    <submittedName>
        <fullName evidence="1">Uncharacterized protein</fullName>
    </submittedName>
</protein>
<dbReference type="AlphaFoldDB" id="A0A1I2GYJ8"/>
<dbReference type="STRING" id="935223.SAMN04488131_11210"/>
<gene>
    <name evidence="1" type="ORF">SAMN04488131_11210</name>
</gene>
<organism evidence="1 2">
    <name type="scientific">Flavobacterium xueshanense</name>
    <dbReference type="NCBI Taxonomy" id="935223"/>
    <lineage>
        <taxon>Bacteria</taxon>
        <taxon>Pseudomonadati</taxon>
        <taxon>Bacteroidota</taxon>
        <taxon>Flavobacteriia</taxon>
        <taxon>Flavobacteriales</taxon>
        <taxon>Flavobacteriaceae</taxon>
        <taxon>Flavobacterium</taxon>
    </lineage>
</organism>
<dbReference type="Proteomes" id="UP000198596">
    <property type="component" value="Unassembled WGS sequence"/>
</dbReference>
<name>A0A1I2GYJ8_9FLAO</name>
<evidence type="ECO:0000313" key="1">
    <source>
        <dbReference type="EMBL" id="SFF22835.1"/>
    </source>
</evidence>
<dbReference type="EMBL" id="FONQ01000012">
    <property type="protein sequence ID" value="SFF22835.1"/>
    <property type="molecule type" value="Genomic_DNA"/>
</dbReference>
<reference evidence="2" key="1">
    <citation type="submission" date="2016-10" db="EMBL/GenBank/DDBJ databases">
        <authorList>
            <person name="Varghese N."/>
            <person name="Submissions S."/>
        </authorList>
    </citation>
    <scope>NUCLEOTIDE SEQUENCE [LARGE SCALE GENOMIC DNA]</scope>
    <source>
        <strain evidence="2">CGMCC 1.9227</strain>
    </source>
</reference>
<keyword evidence="2" id="KW-1185">Reference proteome</keyword>
<accession>A0A1I2GYJ8</accession>
<proteinExistence type="predicted"/>